<dbReference type="EMBL" id="LHPG02000002">
    <property type="protein sequence ID" value="PRW60384.1"/>
    <property type="molecule type" value="Genomic_DNA"/>
</dbReference>
<feature type="binding site" evidence="8">
    <location>
        <position position="1467"/>
    </location>
    <ligand>
        <name>ATP</name>
        <dbReference type="ChEBI" id="CHEBI:30616"/>
    </ligand>
</feature>
<dbReference type="PROSITE" id="PS00678">
    <property type="entry name" value="WD_REPEATS_1"/>
    <property type="match status" value="1"/>
</dbReference>
<keyword evidence="10" id="KW-0472">Membrane</keyword>
<feature type="compositionally biased region" description="Gly residues" evidence="9">
    <location>
        <begin position="385"/>
        <end position="401"/>
    </location>
</feature>
<feature type="region of interest" description="Disordered" evidence="9">
    <location>
        <begin position="381"/>
        <end position="408"/>
    </location>
</feature>
<dbReference type="PANTHER" id="PTHR44329:SF214">
    <property type="entry name" value="PROTEIN KINASE DOMAIN-CONTAINING PROTEIN"/>
    <property type="match status" value="1"/>
</dbReference>
<dbReference type="SMART" id="SM00220">
    <property type="entry name" value="S_TKc"/>
    <property type="match status" value="2"/>
</dbReference>
<dbReference type="SUPFAM" id="SSF50978">
    <property type="entry name" value="WD40 repeat-like"/>
    <property type="match status" value="1"/>
</dbReference>
<dbReference type="InterPro" id="IPR008271">
    <property type="entry name" value="Ser/Thr_kinase_AS"/>
</dbReference>
<evidence type="ECO:0000256" key="9">
    <source>
        <dbReference type="SAM" id="MobiDB-lite"/>
    </source>
</evidence>
<keyword evidence="10" id="KW-1133">Transmembrane helix</keyword>
<feature type="repeat" description="WD" evidence="7">
    <location>
        <begin position="1862"/>
        <end position="1903"/>
    </location>
</feature>
<feature type="region of interest" description="Disordered" evidence="9">
    <location>
        <begin position="447"/>
        <end position="487"/>
    </location>
</feature>
<dbReference type="PANTHER" id="PTHR44329">
    <property type="entry name" value="SERINE/THREONINE-PROTEIN KINASE TNNI3K-RELATED"/>
    <property type="match status" value="1"/>
</dbReference>
<dbReference type="PROSITE" id="PS00108">
    <property type="entry name" value="PROTEIN_KINASE_ST"/>
    <property type="match status" value="2"/>
</dbReference>
<dbReference type="InterPro" id="IPR019775">
    <property type="entry name" value="WD40_repeat_CS"/>
</dbReference>
<dbReference type="Gene3D" id="1.10.510.10">
    <property type="entry name" value="Transferase(Phosphotransferase) domain 1"/>
    <property type="match status" value="2"/>
</dbReference>
<feature type="repeat" description="WD" evidence="7">
    <location>
        <begin position="1821"/>
        <end position="1861"/>
    </location>
</feature>
<keyword evidence="13" id="KW-1185">Reference proteome</keyword>
<evidence type="ECO:0000256" key="7">
    <source>
        <dbReference type="PROSITE-ProRule" id="PRU00221"/>
    </source>
</evidence>
<feature type="binding site" evidence="8">
    <location>
        <position position="697"/>
    </location>
    <ligand>
        <name>ATP</name>
        <dbReference type="ChEBI" id="CHEBI:30616"/>
    </ligand>
</feature>
<keyword evidence="1 7" id="KW-0853">WD repeat</keyword>
<reference evidence="12 13" key="1">
    <citation type="journal article" date="2018" name="Plant J.">
        <title>Genome sequences of Chlorella sorokiniana UTEX 1602 and Micractinium conductrix SAG 241.80: implications to maltose excretion by a green alga.</title>
        <authorList>
            <person name="Arriola M.B."/>
            <person name="Velmurugan N."/>
            <person name="Zhang Y."/>
            <person name="Plunkett M.H."/>
            <person name="Hondzo H."/>
            <person name="Barney B.M."/>
        </authorList>
    </citation>
    <scope>NUCLEOTIDE SEQUENCE [LARGE SCALE GENOMIC DNA]</scope>
    <source>
        <strain evidence="13">UTEX 1602</strain>
    </source>
</reference>
<feature type="compositionally biased region" description="Low complexity" evidence="9">
    <location>
        <begin position="2049"/>
        <end position="2085"/>
    </location>
</feature>
<evidence type="ECO:0000256" key="10">
    <source>
        <dbReference type="SAM" id="Phobius"/>
    </source>
</evidence>
<keyword evidence="10" id="KW-0812">Transmembrane</keyword>
<dbReference type="Pfam" id="PF00069">
    <property type="entry name" value="Pkinase"/>
    <property type="match status" value="2"/>
</dbReference>
<evidence type="ECO:0000256" key="4">
    <source>
        <dbReference type="ARBA" id="ARBA00022741"/>
    </source>
</evidence>
<evidence type="ECO:0000256" key="5">
    <source>
        <dbReference type="ARBA" id="ARBA00022777"/>
    </source>
</evidence>
<comment type="caution">
    <text evidence="12">The sequence shown here is derived from an EMBL/GenBank/DDBJ whole genome shotgun (WGS) entry which is preliminary data.</text>
</comment>
<gene>
    <name evidence="12" type="ORF">C2E21_0927</name>
</gene>
<dbReference type="Proteomes" id="UP000239899">
    <property type="component" value="Unassembled WGS sequence"/>
</dbReference>
<feature type="domain" description="Protein kinase" evidence="11">
    <location>
        <begin position="670"/>
        <end position="919"/>
    </location>
</feature>
<feature type="compositionally biased region" description="Basic residues" evidence="9">
    <location>
        <begin position="2107"/>
        <end position="2125"/>
    </location>
</feature>
<dbReference type="PROSITE" id="PS50011">
    <property type="entry name" value="PROTEIN_KINASE_DOM"/>
    <property type="match status" value="2"/>
</dbReference>
<dbReference type="GO" id="GO:0004674">
    <property type="term" value="F:protein serine/threonine kinase activity"/>
    <property type="evidence" value="ECO:0007669"/>
    <property type="project" value="TreeGrafter"/>
</dbReference>
<feature type="region of interest" description="Disordered" evidence="9">
    <location>
        <begin position="1690"/>
        <end position="1724"/>
    </location>
</feature>
<evidence type="ECO:0000256" key="1">
    <source>
        <dbReference type="ARBA" id="ARBA00022574"/>
    </source>
</evidence>
<dbReference type="PROSITE" id="PS50082">
    <property type="entry name" value="WD_REPEATS_2"/>
    <property type="match status" value="3"/>
</dbReference>
<dbReference type="InterPro" id="IPR017441">
    <property type="entry name" value="Protein_kinase_ATP_BS"/>
</dbReference>
<keyword evidence="3" id="KW-0677">Repeat</keyword>
<organism evidence="12 13">
    <name type="scientific">Chlorella sorokiniana</name>
    <name type="common">Freshwater green alga</name>
    <dbReference type="NCBI Taxonomy" id="3076"/>
    <lineage>
        <taxon>Eukaryota</taxon>
        <taxon>Viridiplantae</taxon>
        <taxon>Chlorophyta</taxon>
        <taxon>core chlorophytes</taxon>
        <taxon>Trebouxiophyceae</taxon>
        <taxon>Chlorellales</taxon>
        <taxon>Chlorellaceae</taxon>
        <taxon>Chlorella clade</taxon>
        <taxon>Chlorella</taxon>
    </lineage>
</organism>
<evidence type="ECO:0000313" key="13">
    <source>
        <dbReference type="Proteomes" id="UP000239899"/>
    </source>
</evidence>
<keyword evidence="4 8" id="KW-0547">Nucleotide-binding</keyword>
<dbReference type="PROSITE" id="PS00107">
    <property type="entry name" value="PROTEIN_KINASE_ATP"/>
    <property type="match status" value="2"/>
</dbReference>
<dbReference type="SMART" id="SM00320">
    <property type="entry name" value="WD40"/>
    <property type="match status" value="7"/>
</dbReference>
<feature type="domain" description="Protein kinase" evidence="11">
    <location>
        <begin position="1440"/>
        <end position="1688"/>
    </location>
</feature>
<feature type="compositionally biased region" description="Low complexity" evidence="9">
    <location>
        <begin position="1692"/>
        <end position="1707"/>
    </location>
</feature>
<evidence type="ECO:0000256" key="2">
    <source>
        <dbReference type="ARBA" id="ARBA00022679"/>
    </source>
</evidence>
<dbReference type="GO" id="GO:0005524">
    <property type="term" value="F:ATP binding"/>
    <property type="evidence" value="ECO:0007669"/>
    <property type="project" value="UniProtKB-UniRule"/>
</dbReference>
<keyword evidence="6 8" id="KW-0067">ATP-binding</keyword>
<dbReference type="InterPro" id="IPR001680">
    <property type="entry name" value="WD40_rpt"/>
</dbReference>
<feature type="transmembrane region" description="Helical" evidence="10">
    <location>
        <begin position="414"/>
        <end position="437"/>
    </location>
</feature>
<dbReference type="STRING" id="3076.A0A2P6U252"/>
<dbReference type="SUPFAM" id="SSF56112">
    <property type="entry name" value="Protein kinase-like (PK-like)"/>
    <property type="match status" value="2"/>
</dbReference>
<protein>
    <submittedName>
        <fullName evidence="12">WD repeat-containing 55-like protein</fullName>
    </submittedName>
</protein>
<keyword evidence="5" id="KW-0418">Kinase</keyword>
<dbReference type="Gene3D" id="2.130.10.10">
    <property type="entry name" value="YVTN repeat-like/Quinoprotein amine dehydrogenase"/>
    <property type="match status" value="2"/>
</dbReference>
<proteinExistence type="predicted"/>
<dbReference type="InterPro" id="IPR011009">
    <property type="entry name" value="Kinase-like_dom_sf"/>
</dbReference>
<feature type="repeat" description="WD" evidence="7">
    <location>
        <begin position="1997"/>
        <end position="2024"/>
    </location>
</feature>
<feature type="region of interest" description="Disordered" evidence="9">
    <location>
        <begin position="1352"/>
        <end position="1371"/>
    </location>
</feature>
<feature type="region of interest" description="Disordered" evidence="9">
    <location>
        <begin position="2026"/>
        <end position="2135"/>
    </location>
</feature>
<accession>A0A2P6U252</accession>
<evidence type="ECO:0000259" key="11">
    <source>
        <dbReference type="PROSITE" id="PS50011"/>
    </source>
</evidence>
<evidence type="ECO:0000313" key="12">
    <source>
        <dbReference type="EMBL" id="PRW60384.1"/>
    </source>
</evidence>
<keyword evidence="2" id="KW-0808">Transferase</keyword>
<dbReference type="Pfam" id="PF24796">
    <property type="entry name" value="WDR55"/>
    <property type="match status" value="1"/>
</dbReference>
<dbReference type="OrthoDB" id="2288928at2759"/>
<dbReference type="InterPro" id="IPR015943">
    <property type="entry name" value="WD40/YVTN_repeat-like_dom_sf"/>
</dbReference>
<evidence type="ECO:0000256" key="3">
    <source>
        <dbReference type="ARBA" id="ARBA00022737"/>
    </source>
</evidence>
<sequence length="2135" mass="221787">MLRWRPQMRLACRCDLFTSNCTLAPSVSTQQPPAGSTVTSGVPLRYELPDLDIYAAVDGQAVLGADLPECPGSQLPGRCGFNTLMDAGRTCIRLDACNGINVFWNGTDGCGPAAFVLTSEAPAANNTFVSPVVSSYAKRGSPQEVVLRASEGTVIPPTAAEAEAAAASPDPDSAWLGCIIAPHTIMAGTLVQVIENVPSSQACCRQCRAKGTATANVWNYCAETGGCLYTLSDGRTVNMKAGQCELRYNLATNLAMGGFPPTVVTKDPQVPVVGGAPMAVAAATMPGYDALLGRVMYSNDASFNCSESIRPSLQEECWIDGSIPQLGETCDSIPECVALVVKPGWLGLPDPQTIGVAKSNTSEDLQYLSPTSILYVNDTRLQQQTGGGGGGGGGNNSGGGSQTSSGSSSLSSGAIAGISVGAAVVALAAAVAGWALLRRRQQRQRTASGAGAAEEGSKVVDGGSAPEALSWSSSQPPGPGSSGRTLGAAAGSAAVAAAVPAAAAAAQPPPASTAETPFQVEKAFTLRTATVASPFAASPFAAVGANPGKLQFVQNPATSGGLATLAGIPAVMSGGSGGSRFAGEGMRTAGSSSDTASISNSGSAAFLPELQAHVAAMDAGMSVGNVLAGHEGVGGDLLTELSLLAPNSLPEALRDVVVDLAELQPLRWPNGALQELGSGGSATVYKVLFRGEAVAAKEMEVGRDLANQRAFIAEAERLHALRHAHLVPLYGVCLSGSKGILLLEFCAGRDLHSALAVKKQGGRGERLFGWYARGKQVALDVAKALNYLHSRSIVHLDIKSSNVLLTATGTAKLGDVGLARMQRGTALSCAPKAVGTFDYMAPEMITNSRCTLAVDLFSMGILLWEICTGERPRRGDMRLPRVPEECPQEVADLISQCMALEPGERPTAQQLMKRLQDLLTHNGHQPASPPKAAPAGVALEGGEPLASLQSSTAAGCGQACLDAGQECVWFTATCPGSQACGCELFASNCTLAPLVSNDQAPAGVAVTSGVPLRNELQDFDVWAAADGQAVLGADLPECPGSQLPGRCGFNTLTDAANRCIQTKECQALNVFWQGADGCGSMAFVLVSEGLSAKNSFVSSLVSSYTKRGSSQDILIQGSEGTVIPPTAAEAEAAASSSSPDAAWLGCIVAPRVIMAGTLVEVLDSVPSAEACCRACRAKGAAIANVWNYCAEPGGCAYSTSHNGAVNLRPGQCELRYNLAVNLAMGGYPPTVVAKGPQVSITGGAPMAVAAGSLPGYEALLGRNTHPDFGIFNCKENIRPALNDCWLEGSLPQLGDACDRILQCVAIAVKPGWLGLPEQKTIAKAKNDTAADRQYLNPNAILYVNNTRLQQRSKVTGGTGSSSGTASSSGSGSGRILLELQEHVAAMDAGMSVGNVPAGQEGGEGGQLLAETSLLVPTSLPEALRDVLVGLKELQQLRWPSGALQELGSGASATVYKVLFRGEAVAAKEMEVGRDLANQRAFIAEAERMHALRHAHVVQLYGVCLSGSKGILLLEYCAGRDLHSALAVQKHGGHGERLFSWYARGRQVALDVAKALNYLHSRSIVHLDIKSSNVLLTATGTAKLGDVGLARMQRGTALSCTPKAVGTFDYMAPEMITNSRCTLAVDLFSMGILLWEICTGERPRRGDMRLPRVPEECPQEVADLISQCMALEPGERPTAQQLMKRLQELSRNAAGAASTQPPASSAPADGPKSQQLRQRQRQRNSGEMENVLLHTLQLDDQPMDVDIHPSQGLLATGVIDGHLVLHGFSKADSEQRHKVKAHGSSCRAVRFGGGGDLVYTGSTDESILAVDVATGKAQARKKDAHDAAINRLATTGPTGLASGDDDGVIKLWDSRQAEAVASLEAHSDYVADLSVFADKHALLSAAGDGTLAVIDLRKNKIIAQSEGDADDELLSVAVVKGGKKVVCGSTSGVLNIWSWGYWNDCSDRFPGHPESVTAVLAYDEDSVLTGSSDGLIRILSIQPNRMLGILGEHSDYPIERLSMSADRAFLASASHDNTVKLWDLSQLAEEDEDEDEEAEGEAEEEEEAAAEPAGAAAAAGDEATAAAGGEAAAAAGPSGRQQQQAAAGGGGSYDSSDDSDSEDEGRRAKERKRGKGQHRIQSKKQAKGSNFFAGLL</sequence>
<evidence type="ECO:0000256" key="8">
    <source>
        <dbReference type="PROSITE-ProRule" id="PRU10141"/>
    </source>
</evidence>
<feature type="compositionally biased region" description="Acidic residues" evidence="9">
    <location>
        <begin position="2027"/>
        <end position="2048"/>
    </location>
</feature>
<dbReference type="InterPro" id="IPR000719">
    <property type="entry name" value="Prot_kinase_dom"/>
</dbReference>
<name>A0A2P6U252_CHLSO</name>
<dbReference type="InterPro" id="IPR036322">
    <property type="entry name" value="WD40_repeat_dom_sf"/>
</dbReference>
<dbReference type="InterPro" id="IPR051681">
    <property type="entry name" value="Ser/Thr_Kinases-Pseudokinases"/>
</dbReference>
<evidence type="ECO:0000256" key="6">
    <source>
        <dbReference type="ARBA" id="ARBA00022840"/>
    </source>
</evidence>